<dbReference type="InterPro" id="IPR006944">
    <property type="entry name" value="Phage/GTA_portal"/>
</dbReference>
<dbReference type="AlphaFoldDB" id="A0A2W2DRW9"/>
<feature type="compositionally biased region" description="Pro residues" evidence="1">
    <location>
        <begin position="449"/>
        <end position="458"/>
    </location>
</feature>
<dbReference type="Proteomes" id="UP000248924">
    <property type="component" value="Unassembled WGS sequence"/>
</dbReference>
<feature type="compositionally biased region" description="Basic and acidic residues" evidence="1">
    <location>
        <begin position="9"/>
        <end position="29"/>
    </location>
</feature>
<dbReference type="NCBIfam" id="TIGR01537">
    <property type="entry name" value="portal_HK97"/>
    <property type="match status" value="1"/>
</dbReference>
<feature type="region of interest" description="Disordered" evidence="1">
    <location>
        <begin position="428"/>
        <end position="460"/>
    </location>
</feature>
<reference evidence="2 3" key="1">
    <citation type="submission" date="2018-01" db="EMBL/GenBank/DDBJ databases">
        <title>Draft genome sequence of Jishengella sp. NA12.</title>
        <authorList>
            <person name="Sahin N."/>
            <person name="Ay H."/>
            <person name="Saygin H."/>
        </authorList>
    </citation>
    <scope>NUCLEOTIDE SEQUENCE [LARGE SCALE GENOMIC DNA]</scope>
    <source>
        <strain evidence="2 3">NA12</strain>
    </source>
</reference>
<proteinExistence type="predicted"/>
<feature type="region of interest" description="Disordered" evidence="1">
    <location>
        <begin position="1"/>
        <end position="41"/>
    </location>
</feature>
<comment type="caution">
    <text evidence="2">The sequence shown here is derived from an EMBL/GenBank/DDBJ whole genome shotgun (WGS) entry which is preliminary data.</text>
</comment>
<name>A0A2W2DRW9_9ACTN</name>
<evidence type="ECO:0000313" key="2">
    <source>
        <dbReference type="EMBL" id="PZG07895.1"/>
    </source>
</evidence>
<organism evidence="2 3">
    <name type="scientific">Micromonospora craterilacus</name>
    <dbReference type="NCBI Taxonomy" id="1655439"/>
    <lineage>
        <taxon>Bacteria</taxon>
        <taxon>Bacillati</taxon>
        <taxon>Actinomycetota</taxon>
        <taxon>Actinomycetes</taxon>
        <taxon>Micromonosporales</taxon>
        <taxon>Micromonosporaceae</taxon>
        <taxon>Micromonospora</taxon>
    </lineage>
</organism>
<dbReference type="EMBL" id="POTY01000306">
    <property type="protein sequence ID" value="PZG07895.1"/>
    <property type="molecule type" value="Genomic_DNA"/>
</dbReference>
<accession>A0A2W2DRW9</accession>
<gene>
    <name evidence="2" type="ORF">C1I95_30510</name>
</gene>
<dbReference type="InterPro" id="IPR006427">
    <property type="entry name" value="Portal_HK97"/>
</dbReference>
<evidence type="ECO:0000313" key="3">
    <source>
        <dbReference type="Proteomes" id="UP000248924"/>
    </source>
</evidence>
<evidence type="ECO:0000256" key="1">
    <source>
        <dbReference type="SAM" id="MobiDB-lite"/>
    </source>
</evidence>
<dbReference type="Pfam" id="PF04860">
    <property type="entry name" value="Phage_portal"/>
    <property type="match status" value="1"/>
</dbReference>
<protein>
    <submittedName>
        <fullName evidence="2">Phage portal protein</fullName>
    </submittedName>
</protein>
<sequence>MAVVVGRCGADRGRGAGPGRRDPRRDGQAGHRRRRGSPAGRGLTVGFLRSVLSQRASVGASSGLATPEKWVEDWFTGGGSAGGTWVSEDTALHYSPFFAGVNAIATDVGKLPLPLYERLDKGKRKAREHRVYRVLHDQPNDLMAPMALKGTVQGHALTWGTGYAHVLRNGRGEVTEVWPIRPDRITPEVKRLGPGKMSLTYRYIDDVNGIYTRLWPDEVLPIGGLGYDGIRGYSVVQLARRSIGLGMATEQYGSQFFHNGARPGGVLKTAKKMSEEGHKRLQADWENLHRGLDRAQRVAILEEGLEWQDIGIPPEDAQFLETRKLQVNEMCRWLRLPPHKIGDLERATFSNIEWQSLEYLQDTLLGWLTTWEQYVNLRLLTSRERPRFFAEHIVDAITRGDLKSRYDAYAVGRNWGWLSGDDIREKENENPLPDGKGETYLVPLNMQPAPAPGDPPQPGRACPVHPGCTCNQTEHA</sequence>
<keyword evidence="3" id="KW-1185">Reference proteome</keyword>